<dbReference type="InterPro" id="IPR050155">
    <property type="entry name" value="HAD-like_hydrolase_sf"/>
</dbReference>
<dbReference type="CDD" id="cd01427">
    <property type="entry name" value="HAD_like"/>
    <property type="match status" value="1"/>
</dbReference>
<dbReference type="SUPFAM" id="SSF56784">
    <property type="entry name" value="HAD-like"/>
    <property type="match status" value="1"/>
</dbReference>
<name>A0A1A9F509_9GAMM</name>
<dbReference type="Pfam" id="PF00702">
    <property type="entry name" value="Hydrolase"/>
    <property type="match status" value="1"/>
</dbReference>
<gene>
    <name evidence="1" type="ORF">A8C75_21740</name>
</gene>
<dbReference type="EMBL" id="CP015839">
    <property type="protein sequence ID" value="ANG64839.1"/>
    <property type="molecule type" value="Genomic_DNA"/>
</dbReference>
<accession>A0A1A9F509</accession>
<dbReference type="NCBIfam" id="TIGR01509">
    <property type="entry name" value="HAD-SF-IA-v3"/>
    <property type="match status" value="1"/>
</dbReference>
<keyword evidence="2" id="KW-1185">Reference proteome</keyword>
<dbReference type="RefSeq" id="WP_067386498.1">
    <property type="nucleotide sequence ID" value="NZ_CP015839.1"/>
</dbReference>
<dbReference type="PANTHER" id="PTHR43434:SF3">
    <property type="entry name" value="GMP_IMP NUCLEOTIDASE YRFG"/>
    <property type="match status" value="1"/>
</dbReference>
<dbReference type="PANTHER" id="PTHR43434">
    <property type="entry name" value="PHOSPHOGLYCOLATE PHOSPHATASE"/>
    <property type="match status" value="1"/>
</dbReference>
<dbReference type="STRING" id="1821621.A8C75_21740"/>
<protein>
    <submittedName>
        <fullName evidence="1">Haloacid dehalogenase</fullName>
    </submittedName>
</protein>
<dbReference type="GO" id="GO:0005829">
    <property type="term" value="C:cytosol"/>
    <property type="evidence" value="ECO:0007669"/>
    <property type="project" value="TreeGrafter"/>
</dbReference>
<proteinExistence type="predicted"/>
<dbReference type="Gene3D" id="3.40.50.1000">
    <property type="entry name" value="HAD superfamily/HAD-like"/>
    <property type="match status" value="1"/>
</dbReference>
<reference evidence="1 2" key="2">
    <citation type="journal article" date="2018" name="Int. J. Syst. Evol. Microbiol.">
        <title>Marinobacterium aestuarii sp. nov., a benzene-degrading marine bacterium isolated from estuary sediment.</title>
        <authorList>
            <person name="Bae S.S."/>
            <person name="Jung J."/>
            <person name="Chung D."/>
            <person name="Baek K."/>
        </authorList>
    </citation>
    <scope>NUCLEOTIDE SEQUENCE [LARGE SCALE GENOMIC DNA]</scope>
    <source>
        <strain evidence="1 2">ST58-10</strain>
    </source>
</reference>
<dbReference type="OrthoDB" id="9773910at2"/>
<dbReference type="InterPro" id="IPR023214">
    <property type="entry name" value="HAD_sf"/>
</dbReference>
<dbReference type="SFLD" id="SFLDS00003">
    <property type="entry name" value="Haloacid_Dehalogenase"/>
    <property type="match status" value="1"/>
</dbReference>
<dbReference type="InterPro" id="IPR036412">
    <property type="entry name" value="HAD-like_sf"/>
</dbReference>
<dbReference type="GO" id="GO:0006281">
    <property type="term" value="P:DNA repair"/>
    <property type="evidence" value="ECO:0007669"/>
    <property type="project" value="TreeGrafter"/>
</dbReference>
<dbReference type="NCBIfam" id="NF011564">
    <property type="entry name" value="PRK14988.1"/>
    <property type="match status" value="1"/>
</dbReference>
<dbReference type="SFLD" id="SFLDG01129">
    <property type="entry name" value="C1.5:_HAD__Beta-PGM__Phosphata"/>
    <property type="match status" value="1"/>
</dbReference>
<organism evidence="1 2">
    <name type="scientific">Marinobacterium aestuarii</name>
    <dbReference type="NCBI Taxonomy" id="1821621"/>
    <lineage>
        <taxon>Bacteria</taxon>
        <taxon>Pseudomonadati</taxon>
        <taxon>Pseudomonadota</taxon>
        <taxon>Gammaproteobacteria</taxon>
        <taxon>Oceanospirillales</taxon>
        <taxon>Oceanospirillaceae</taxon>
        <taxon>Marinobacterium</taxon>
    </lineage>
</organism>
<dbReference type="AlphaFoldDB" id="A0A1A9F509"/>
<sequence>MLDWRAVDTVLLDMDGTLLDLHFDSYFWLEHLPLRYAQLRKLEPADAREWLHQRITQEQGTLNWYCLDYWSEQLGVDIPALKREVADRIGFRPQVQDFLQRLRQRGMRSVIVTNAHRDSLNLKLQITGLDALVDAIICSHDFRLPKEDVQFWSQLQAVEPFNPARTLLVDDSLPVLRSAERFGIAHLLSIVQPDSQAPARRIDEFRAIDQFDELFNGGDQHNE</sequence>
<evidence type="ECO:0000313" key="2">
    <source>
        <dbReference type="Proteomes" id="UP000078070"/>
    </source>
</evidence>
<dbReference type="KEGG" id="mars:A8C75_21740"/>
<dbReference type="Proteomes" id="UP000078070">
    <property type="component" value="Chromosome"/>
</dbReference>
<evidence type="ECO:0000313" key="1">
    <source>
        <dbReference type="EMBL" id="ANG64839.1"/>
    </source>
</evidence>
<dbReference type="InterPro" id="IPR006439">
    <property type="entry name" value="HAD-SF_hydro_IA"/>
</dbReference>
<reference evidence="2" key="1">
    <citation type="submission" date="2016-05" db="EMBL/GenBank/DDBJ databases">
        <authorList>
            <person name="Baek K."/>
            <person name="Yang S.-J."/>
        </authorList>
    </citation>
    <scope>NUCLEOTIDE SEQUENCE [LARGE SCALE GENOMIC DNA]</scope>
    <source>
        <strain evidence="2">ST58-10</strain>
    </source>
</reference>
<dbReference type="GO" id="GO:0008967">
    <property type="term" value="F:phosphoglycolate phosphatase activity"/>
    <property type="evidence" value="ECO:0007669"/>
    <property type="project" value="TreeGrafter"/>
</dbReference>